<gene>
    <name evidence="1" type="ORF">V1525DRAFT_414183</name>
</gene>
<proteinExistence type="predicted"/>
<protein>
    <submittedName>
        <fullName evidence="1">Uncharacterized protein</fullName>
    </submittedName>
</protein>
<keyword evidence="2" id="KW-1185">Reference proteome</keyword>
<evidence type="ECO:0000313" key="2">
    <source>
        <dbReference type="Proteomes" id="UP001433508"/>
    </source>
</evidence>
<name>A0ACC3SR47_LIPKO</name>
<reference evidence="2" key="1">
    <citation type="journal article" date="2024" name="Front. Bioeng. Biotechnol.">
        <title>Genome-scale model development and genomic sequencing of the oleaginous clade Lipomyces.</title>
        <authorList>
            <person name="Czajka J.J."/>
            <person name="Han Y."/>
            <person name="Kim J."/>
            <person name="Mondo S.J."/>
            <person name="Hofstad B.A."/>
            <person name="Robles A."/>
            <person name="Haridas S."/>
            <person name="Riley R."/>
            <person name="LaButti K."/>
            <person name="Pangilinan J."/>
            <person name="Andreopoulos W."/>
            <person name="Lipzen A."/>
            <person name="Yan J."/>
            <person name="Wang M."/>
            <person name="Ng V."/>
            <person name="Grigoriev I.V."/>
            <person name="Spatafora J.W."/>
            <person name="Magnuson J.K."/>
            <person name="Baker S.E."/>
            <person name="Pomraning K.R."/>
        </authorList>
    </citation>
    <scope>NUCLEOTIDE SEQUENCE [LARGE SCALE GENOMIC DNA]</scope>
    <source>
        <strain evidence="2">CBS 7786</strain>
    </source>
</reference>
<sequence>MESLIEMSHYILQSRFASDSSLPIVPGVEYESILREASLDSGAFMTSPDWPGHPNMAALHIQQRHRRVSLPSGPETQTIEDQNYVLGEGSRFGMTLNVNRAAYLSPEGNGDNGRHHKEPRLPHSDMSLFESPTSPTVEQSHVEDTGTEVHPELDSMNPFIEQSNKRKRGRPRLISQHSRAEHRRAQIRDAQRTYRKKKEQTIADLRAQISKLQSAIDSMRQAFFELYNEGRRVGIRHRDLNFVETLTNVTVKILEVSKEVDVGIEVAHLNLEEDQYKSPHVKMGQSSSRNSPSPDVDLTKNDSDFSNLVILLSEYFKLLSPLQRREPFH</sequence>
<evidence type="ECO:0000313" key="1">
    <source>
        <dbReference type="EMBL" id="KAK9234087.1"/>
    </source>
</evidence>
<accession>A0ACC3SR47</accession>
<dbReference type="Proteomes" id="UP001433508">
    <property type="component" value="Unassembled WGS sequence"/>
</dbReference>
<organism evidence="1 2">
    <name type="scientific">Lipomyces kononenkoae</name>
    <name type="common">Yeast</name>
    <dbReference type="NCBI Taxonomy" id="34357"/>
    <lineage>
        <taxon>Eukaryota</taxon>
        <taxon>Fungi</taxon>
        <taxon>Dikarya</taxon>
        <taxon>Ascomycota</taxon>
        <taxon>Saccharomycotina</taxon>
        <taxon>Lipomycetes</taxon>
        <taxon>Lipomycetales</taxon>
        <taxon>Lipomycetaceae</taxon>
        <taxon>Lipomyces</taxon>
    </lineage>
</organism>
<dbReference type="EMBL" id="MU971518">
    <property type="protein sequence ID" value="KAK9234087.1"/>
    <property type="molecule type" value="Genomic_DNA"/>
</dbReference>
<comment type="caution">
    <text evidence="1">The sequence shown here is derived from an EMBL/GenBank/DDBJ whole genome shotgun (WGS) entry which is preliminary data.</text>
</comment>